<evidence type="ECO:0000256" key="7">
    <source>
        <dbReference type="ARBA" id="ARBA00022958"/>
    </source>
</evidence>
<reference evidence="14 15" key="1">
    <citation type="journal article" date="2018" name="Genet. Mol. Biol.">
        <title>The genome sequence of Dyella jiangningensis FCAV SCS01 from a lignocellulose-decomposing microbial consortium metagenome reveals potential for biotechnological applications.</title>
        <authorList>
            <person name="Desiderato J.G."/>
            <person name="Alvarenga D.O."/>
            <person name="Constancio M.T.L."/>
            <person name="Alves L.M.C."/>
            <person name="Varani A.M."/>
        </authorList>
    </citation>
    <scope>NUCLEOTIDE SEQUENCE [LARGE SCALE GENOMIC DNA]</scope>
    <source>
        <strain evidence="14 15">FCAV SCS01</strain>
    </source>
</reference>
<evidence type="ECO:0000256" key="10">
    <source>
        <dbReference type="ARBA" id="ARBA00023136"/>
    </source>
</evidence>
<keyword evidence="6" id="KW-0631">Potassium channel</keyword>
<keyword evidence="5 13" id="KW-0812">Transmembrane</keyword>
<name>A0A328P1D8_9GAMM</name>
<feature type="transmembrane region" description="Helical" evidence="13">
    <location>
        <begin position="79"/>
        <end position="100"/>
    </location>
</feature>
<keyword evidence="3" id="KW-0813">Transport</keyword>
<evidence type="ECO:0000256" key="8">
    <source>
        <dbReference type="ARBA" id="ARBA00022989"/>
    </source>
</evidence>
<dbReference type="InterPro" id="IPR010617">
    <property type="entry name" value="TMEM175-like"/>
</dbReference>
<evidence type="ECO:0000256" key="1">
    <source>
        <dbReference type="ARBA" id="ARBA00004141"/>
    </source>
</evidence>
<organism evidence="14 15">
    <name type="scientific">Dyella jiangningensis</name>
    <dbReference type="NCBI Taxonomy" id="1379159"/>
    <lineage>
        <taxon>Bacteria</taxon>
        <taxon>Pseudomonadati</taxon>
        <taxon>Pseudomonadota</taxon>
        <taxon>Gammaproteobacteria</taxon>
        <taxon>Lysobacterales</taxon>
        <taxon>Rhodanobacteraceae</taxon>
        <taxon>Dyella</taxon>
    </lineage>
</organism>
<keyword evidence="10 13" id="KW-0472">Membrane</keyword>
<dbReference type="PANTHER" id="PTHR31462">
    <property type="entry name" value="ENDOSOMAL/LYSOSOMAL POTASSIUM CHANNEL TMEM175"/>
    <property type="match status" value="1"/>
</dbReference>
<dbReference type="GO" id="GO:0016020">
    <property type="term" value="C:membrane"/>
    <property type="evidence" value="ECO:0007669"/>
    <property type="project" value="UniProtKB-SubCell"/>
</dbReference>
<sequence>MADASKSPERLLFFSDGVFAIVITLLVLELRPPHEATFAALIQLWPSGLAYAVSYLFLAIVWVNHHHVFRYSTEASRSLIWANFGHLFSVSLVPFTTAWIADSELAPVPVVLYAVVFAFINITYVMLCREAIDRQGVRKLSASERKVMRIRSMATLSTFVLAALVAVRLPMVAMVLICTCLAIYLRPSVSNRP</sequence>
<keyword evidence="7" id="KW-0630">Potassium</keyword>
<accession>A0A328P1D8</accession>
<evidence type="ECO:0000256" key="4">
    <source>
        <dbReference type="ARBA" id="ARBA00022538"/>
    </source>
</evidence>
<comment type="caution">
    <text evidence="14">The sequence shown here is derived from an EMBL/GenBank/DDBJ whole genome shotgun (WGS) entry which is preliminary data.</text>
</comment>
<dbReference type="GO" id="GO:0015252">
    <property type="term" value="F:proton channel activity"/>
    <property type="evidence" value="ECO:0007669"/>
    <property type="project" value="InterPro"/>
</dbReference>
<evidence type="ECO:0000256" key="5">
    <source>
        <dbReference type="ARBA" id="ARBA00022692"/>
    </source>
</evidence>
<evidence type="ECO:0000256" key="9">
    <source>
        <dbReference type="ARBA" id="ARBA00023065"/>
    </source>
</evidence>
<keyword evidence="11" id="KW-0407">Ion channel</keyword>
<protein>
    <submittedName>
        <fullName evidence="14">DUF1211 domain-containing membrane protein</fullName>
    </submittedName>
</protein>
<keyword evidence="9" id="KW-0406">Ion transport</keyword>
<evidence type="ECO:0000256" key="2">
    <source>
        <dbReference type="ARBA" id="ARBA00006920"/>
    </source>
</evidence>
<evidence type="ECO:0000256" key="3">
    <source>
        <dbReference type="ARBA" id="ARBA00022448"/>
    </source>
</evidence>
<comment type="subcellular location">
    <subcellularLocation>
        <location evidence="1">Membrane</location>
        <topology evidence="1">Multi-pass membrane protein</topology>
    </subcellularLocation>
</comment>
<dbReference type="GO" id="GO:0005267">
    <property type="term" value="F:potassium channel activity"/>
    <property type="evidence" value="ECO:0007669"/>
    <property type="project" value="UniProtKB-KW"/>
</dbReference>
<feature type="transmembrane region" description="Helical" evidence="13">
    <location>
        <begin position="36"/>
        <end position="58"/>
    </location>
</feature>
<evidence type="ECO:0000313" key="15">
    <source>
        <dbReference type="Proteomes" id="UP000248926"/>
    </source>
</evidence>
<dbReference type="Proteomes" id="UP000248926">
    <property type="component" value="Unassembled WGS sequence"/>
</dbReference>
<comment type="catalytic activity">
    <reaction evidence="12">
        <text>K(+)(in) = K(+)(out)</text>
        <dbReference type="Rhea" id="RHEA:29463"/>
        <dbReference type="ChEBI" id="CHEBI:29103"/>
    </reaction>
</comment>
<comment type="similarity">
    <text evidence="2">Belongs to the TMEM175 family.</text>
</comment>
<evidence type="ECO:0000313" key="14">
    <source>
        <dbReference type="EMBL" id="RAO76000.1"/>
    </source>
</evidence>
<keyword evidence="15" id="KW-1185">Reference proteome</keyword>
<feature type="transmembrane region" description="Helical" evidence="13">
    <location>
        <begin position="112"/>
        <end position="132"/>
    </location>
</feature>
<evidence type="ECO:0000256" key="6">
    <source>
        <dbReference type="ARBA" id="ARBA00022826"/>
    </source>
</evidence>
<gene>
    <name evidence="14" type="ORF">CA260_17805</name>
</gene>
<dbReference type="OrthoDB" id="7626281at2"/>
<dbReference type="AlphaFoldDB" id="A0A328P1D8"/>
<dbReference type="EMBL" id="NFZS01000004">
    <property type="protein sequence ID" value="RAO76000.1"/>
    <property type="molecule type" value="Genomic_DNA"/>
</dbReference>
<proteinExistence type="inferred from homology"/>
<dbReference type="Pfam" id="PF06736">
    <property type="entry name" value="TMEM175"/>
    <property type="match status" value="1"/>
</dbReference>
<feature type="transmembrane region" description="Helical" evidence="13">
    <location>
        <begin position="12"/>
        <end position="30"/>
    </location>
</feature>
<evidence type="ECO:0000256" key="12">
    <source>
        <dbReference type="ARBA" id="ARBA00034430"/>
    </source>
</evidence>
<evidence type="ECO:0000256" key="13">
    <source>
        <dbReference type="SAM" id="Phobius"/>
    </source>
</evidence>
<feature type="transmembrane region" description="Helical" evidence="13">
    <location>
        <begin position="153"/>
        <end position="185"/>
    </location>
</feature>
<keyword evidence="8 13" id="KW-1133">Transmembrane helix</keyword>
<keyword evidence="4" id="KW-0633">Potassium transport</keyword>
<dbReference type="PANTHER" id="PTHR31462:SF5">
    <property type="entry name" value="ENDOSOMAL_LYSOSOMAL PROTON CHANNEL TMEM175"/>
    <property type="match status" value="1"/>
</dbReference>
<evidence type="ECO:0000256" key="11">
    <source>
        <dbReference type="ARBA" id="ARBA00023303"/>
    </source>
</evidence>